<evidence type="ECO:0000256" key="3">
    <source>
        <dbReference type="ARBA" id="ARBA00012929"/>
    </source>
</evidence>
<feature type="domain" description="RmlD-like substrate binding" evidence="7">
    <location>
        <begin position="1"/>
        <end position="291"/>
    </location>
</feature>
<dbReference type="AlphaFoldDB" id="A0A2W1N1X0"/>
<dbReference type="CDD" id="cd05254">
    <property type="entry name" value="dTDP_HR_like_SDR_e"/>
    <property type="match status" value="1"/>
</dbReference>
<name>A0A2W1N1X0_9FLAO</name>
<dbReference type="SUPFAM" id="SSF51735">
    <property type="entry name" value="NAD(P)-binding Rossmann-fold domains"/>
    <property type="match status" value="1"/>
</dbReference>
<evidence type="ECO:0000313" key="9">
    <source>
        <dbReference type="Proteomes" id="UP000249248"/>
    </source>
</evidence>
<dbReference type="PANTHER" id="PTHR10491:SF4">
    <property type="entry name" value="METHIONINE ADENOSYLTRANSFERASE 2 SUBUNIT BETA"/>
    <property type="match status" value="1"/>
</dbReference>
<dbReference type="Pfam" id="PF04321">
    <property type="entry name" value="RmlD_sub_bind"/>
    <property type="match status" value="1"/>
</dbReference>
<comment type="catalytic activity">
    <reaction evidence="5">
        <text>dTDP-beta-L-rhamnose + NADP(+) = dTDP-4-dehydro-beta-L-rhamnose + NADPH + H(+)</text>
        <dbReference type="Rhea" id="RHEA:21796"/>
        <dbReference type="ChEBI" id="CHEBI:15378"/>
        <dbReference type="ChEBI" id="CHEBI:57510"/>
        <dbReference type="ChEBI" id="CHEBI:57783"/>
        <dbReference type="ChEBI" id="CHEBI:58349"/>
        <dbReference type="ChEBI" id="CHEBI:62830"/>
        <dbReference type="EC" id="1.1.1.133"/>
    </reaction>
</comment>
<dbReference type="InterPro" id="IPR005913">
    <property type="entry name" value="dTDP_dehydrorham_reduct"/>
</dbReference>
<keyword evidence="9" id="KW-1185">Reference proteome</keyword>
<dbReference type="UniPathway" id="UPA00124"/>
<evidence type="ECO:0000256" key="4">
    <source>
        <dbReference type="ARBA" id="ARBA00017099"/>
    </source>
</evidence>
<evidence type="ECO:0000256" key="5">
    <source>
        <dbReference type="ARBA" id="ARBA00048200"/>
    </source>
</evidence>
<comment type="function">
    <text evidence="6">Catalyzes the reduction of dTDP-6-deoxy-L-lyxo-4-hexulose to yield dTDP-L-rhamnose.</text>
</comment>
<keyword evidence="6" id="KW-0560">Oxidoreductase</keyword>
<comment type="caution">
    <text evidence="8">The sequence shown here is derived from an EMBL/GenBank/DDBJ whole genome shotgun (WGS) entry which is preliminary data.</text>
</comment>
<sequence>MKILITGSNGLLGQKIVLHCLKHHIDFVATSKGANRFSKCPNTAYQSLDITIEKEVEDIVKKHQPTHVINTAAVTNVDFCETNQTLCETVNVLALSFLLKVCTQYQIHLTQLSTDFVFDGKDGPYAEEDKVNPLSVYAKSKVAAENLLLSAAYKNWAILRTIIVFGEGENLSRSNIVLWAKAALKKGDPLTIVDDQFRAPTWASDLAWACVRVAELNAKGIYHISGPETFSIFDLVKRIALFYHLNFDQVQPVKSAALNQSAKRPPKTGFNIDKARNELNYNPKTFEESLSCLLI</sequence>
<dbReference type="InterPro" id="IPR036291">
    <property type="entry name" value="NAD(P)-bd_dom_sf"/>
</dbReference>
<reference evidence="8 9" key="1">
    <citation type="submission" date="2018-06" db="EMBL/GenBank/DDBJ databases">
        <title>The draft genome sequence of Crocinitomix sp. SM1701.</title>
        <authorList>
            <person name="Zhang X."/>
        </authorList>
    </citation>
    <scope>NUCLEOTIDE SEQUENCE [LARGE SCALE GENOMIC DNA]</scope>
    <source>
        <strain evidence="8 9">SM1701</strain>
    </source>
</reference>
<dbReference type="EC" id="1.1.1.133" evidence="3 6"/>
<dbReference type="Proteomes" id="UP000249248">
    <property type="component" value="Unassembled WGS sequence"/>
</dbReference>
<protein>
    <recommendedName>
        <fullName evidence="4 6">dTDP-4-dehydrorhamnose reductase</fullName>
        <ecNumber evidence="3 6">1.1.1.133</ecNumber>
    </recommendedName>
</protein>
<gene>
    <name evidence="8" type="ORF">DNU06_09320</name>
</gene>
<organism evidence="8 9">
    <name type="scientific">Putridiphycobacter roseus</name>
    <dbReference type="NCBI Taxonomy" id="2219161"/>
    <lineage>
        <taxon>Bacteria</taxon>
        <taxon>Pseudomonadati</taxon>
        <taxon>Bacteroidota</taxon>
        <taxon>Flavobacteriia</taxon>
        <taxon>Flavobacteriales</taxon>
        <taxon>Crocinitomicaceae</taxon>
        <taxon>Putridiphycobacter</taxon>
    </lineage>
</organism>
<evidence type="ECO:0000256" key="6">
    <source>
        <dbReference type="RuleBase" id="RU364082"/>
    </source>
</evidence>
<evidence type="ECO:0000313" key="8">
    <source>
        <dbReference type="EMBL" id="PZE16941.1"/>
    </source>
</evidence>
<dbReference type="GO" id="GO:0019305">
    <property type="term" value="P:dTDP-rhamnose biosynthetic process"/>
    <property type="evidence" value="ECO:0007669"/>
    <property type="project" value="UniProtKB-UniPathway"/>
</dbReference>
<dbReference type="Gene3D" id="3.40.50.720">
    <property type="entry name" value="NAD(P)-binding Rossmann-like Domain"/>
    <property type="match status" value="1"/>
</dbReference>
<comment type="similarity">
    <text evidence="2 6">Belongs to the dTDP-4-dehydrorhamnose reductase family.</text>
</comment>
<dbReference type="OrthoDB" id="9803892at2"/>
<dbReference type="InterPro" id="IPR029903">
    <property type="entry name" value="RmlD-like-bd"/>
</dbReference>
<dbReference type="RefSeq" id="WP_111062987.1">
    <property type="nucleotide sequence ID" value="NZ_JBHUCU010000032.1"/>
</dbReference>
<dbReference type="EMBL" id="QKSB01000005">
    <property type="protein sequence ID" value="PZE16941.1"/>
    <property type="molecule type" value="Genomic_DNA"/>
</dbReference>
<evidence type="ECO:0000256" key="2">
    <source>
        <dbReference type="ARBA" id="ARBA00010944"/>
    </source>
</evidence>
<keyword evidence="6" id="KW-0521">NADP</keyword>
<dbReference type="GO" id="GO:0008831">
    <property type="term" value="F:dTDP-4-dehydrorhamnose reductase activity"/>
    <property type="evidence" value="ECO:0007669"/>
    <property type="project" value="UniProtKB-EC"/>
</dbReference>
<evidence type="ECO:0000259" key="7">
    <source>
        <dbReference type="Pfam" id="PF04321"/>
    </source>
</evidence>
<evidence type="ECO:0000256" key="1">
    <source>
        <dbReference type="ARBA" id="ARBA00004781"/>
    </source>
</evidence>
<proteinExistence type="inferred from homology"/>
<accession>A0A2W1N1X0</accession>
<comment type="pathway">
    <text evidence="1 6">Carbohydrate biosynthesis; dTDP-L-rhamnose biosynthesis.</text>
</comment>
<dbReference type="PANTHER" id="PTHR10491">
    <property type="entry name" value="DTDP-4-DEHYDRORHAMNOSE REDUCTASE"/>
    <property type="match status" value="1"/>
</dbReference>